<dbReference type="OrthoDB" id="8774193at2"/>
<dbReference type="RefSeq" id="WP_155442144.1">
    <property type="nucleotide sequence ID" value="NZ_WNLA01000030.1"/>
</dbReference>
<evidence type="ECO:0000313" key="4">
    <source>
        <dbReference type="Proteomes" id="UP000484015"/>
    </source>
</evidence>
<dbReference type="Proteomes" id="UP000484015">
    <property type="component" value="Unassembled WGS sequence"/>
</dbReference>
<dbReference type="Pfam" id="PF10988">
    <property type="entry name" value="DUF2807"/>
    <property type="match status" value="1"/>
</dbReference>
<feature type="domain" description="Putative auto-transporter adhesin head GIN" evidence="2">
    <location>
        <begin position="34"/>
        <end position="196"/>
    </location>
</feature>
<evidence type="ECO:0000313" key="3">
    <source>
        <dbReference type="EMBL" id="MTW05804.1"/>
    </source>
</evidence>
<keyword evidence="1" id="KW-0732">Signal</keyword>
<evidence type="ECO:0000259" key="2">
    <source>
        <dbReference type="Pfam" id="PF10988"/>
    </source>
</evidence>
<feature type="chain" id="PRO_5027100602" evidence="1">
    <location>
        <begin position="25"/>
        <end position="213"/>
    </location>
</feature>
<organism evidence="3 4">
    <name type="scientific">Pseudoduganella ginsengisoli</name>
    <dbReference type="NCBI Taxonomy" id="1462440"/>
    <lineage>
        <taxon>Bacteria</taxon>
        <taxon>Pseudomonadati</taxon>
        <taxon>Pseudomonadota</taxon>
        <taxon>Betaproteobacteria</taxon>
        <taxon>Burkholderiales</taxon>
        <taxon>Oxalobacteraceae</taxon>
        <taxon>Telluria group</taxon>
        <taxon>Pseudoduganella</taxon>
    </lineage>
</organism>
<proteinExistence type="predicted"/>
<name>A0A6L6Q8M5_9BURK</name>
<dbReference type="EMBL" id="WNLA01000030">
    <property type="protein sequence ID" value="MTW05804.1"/>
    <property type="molecule type" value="Genomic_DNA"/>
</dbReference>
<dbReference type="AlphaFoldDB" id="A0A6L6Q8M5"/>
<evidence type="ECO:0000256" key="1">
    <source>
        <dbReference type="SAM" id="SignalP"/>
    </source>
</evidence>
<dbReference type="InterPro" id="IPR021255">
    <property type="entry name" value="DUF2807"/>
</dbReference>
<sequence>MRRFLILAAASATAAAALSAPARADEKQVRAVQPFTAIDSRGPLSITVEGGKAQTLTVSGNAEFVSRVATEVVNGELKIYLKDKGPLTLKGEPRITITMPTLVKFIGEGAGETILKNINGERLDVSYQGAGSFTASGKVALLRMRAEGVGEVNTKGLEAERADVNFNGLGSVKVTAKDTLNAVVNGMGSLNYYGKPRTVNKTVNGIGSVNAGD</sequence>
<gene>
    <name evidence="3" type="ORF">GM668_27375</name>
</gene>
<reference evidence="3 4" key="1">
    <citation type="submission" date="2019-11" db="EMBL/GenBank/DDBJ databases">
        <title>Type strains purchased from KCTC, JCM and DSMZ.</title>
        <authorList>
            <person name="Lu H."/>
        </authorList>
    </citation>
    <scope>NUCLEOTIDE SEQUENCE [LARGE SCALE GENOMIC DNA]</scope>
    <source>
        <strain evidence="3 4">KCTC 42409</strain>
    </source>
</reference>
<dbReference type="Gene3D" id="2.160.20.120">
    <property type="match status" value="1"/>
</dbReference>
<protein>
    <submittedName>
        <fullName evidence="3">DUF2807 domain-containing protein</fullName>
    </submittedName>
</protein>
<accession>A0A6L6Q8M5</accession>
<feature type="signal peptide" evidence="1">
    <location>
        <begin position="1"/>
        <end position="24"/>
    </location>
</feature>
<keyword evidence="4" id="KW-1185">Reference proteome</keyword>
<comment type="caution">
    <text evidence="3">The sequence shown here is derived from an EMBL/GenBank/DDBJ whole genome shotgun (WGS) entry which is preliminary data.</text>
</comment>